<dbReference type="InterPro" id="IPR044911">
    <property type="entry name" value="V-type_ATPase_csu/dsu_dom_3"/>
</dbReference>
<organism evidence="4">
    <name type="scientific">candidate division WOR-3 bacterium</name>
    <dbReference type="NCBI Taxonomy" id="2052148"/>
    <lineage>
        <taxon>Bacteria</taxon>
        <taxon>Bacteria division WOR-3</taxon>
    </lineage>
</organism>
<dbReference type="GO" id="GO:0046961">
    <property type="term" value="F:proton-transporting ATPase activity, rotational mechanism"/>
    <property type="evidence" value="ECO:0007669"/>
    <property type="project" value="InterPro"/>
</dbReference>
<name>A0A7C4UCN0_UNCW3</name>
<dbReference type="Gene3D" id="1.20.1690.10">
    <property type="entry name" value="V-type ATP synthase subunit C domain"/>
    <property type="match status" value="2"/>
</dbReference>
<dbReference type="InterPro" id="IPR035067">
    <property type="entry name" value="V-type_ATPase_csu/dsu"/>
</dbReference>
<evidence type="ECO:0000256" key="2">
    <source>
        <dbReference type="ARBA" id="ARBA00022448"/>
    </source>
</evidence>
<comment type="similarity">
    <text evidence="1">Belongs to the V-ATPase V0D/AC39 subunit family.</text>
</comment>
<dbReference type="Pfam" id="PF01992">
    <property type="entry name" value="vATP-synt_AC39"/>
    <property type="match status" value="1"/>
</dbReference>
<dbReference type="InterPro" id="IPR002843">
    <property type="entry name" value="ATPase_V0-cplx_csu/dsu"/>
</dbReference>
<dbReference type="AlphaFoldDB" id="A0A7C4UCN0"/>
<gene>
    <name evidence="4" type="ORF">ENV67_05170</name>
</gene>
<dbReference type="EMBL" id="DTHG01000065">
    <property type="protein sequence ID" value="HGW91914.1"/>
    <property type="molecule type" value="Genomic_DNA"/>
</dbReference>
<comment type="caution">
    <text evidence="4">The sequence shown here is derived from an EMBL/GenBank/DDBJ whole genome shotgun (WGS) entry which is preliminary data.</text>
</comment>
<dbReference type="SUPFAM" id="SSF103486">
    <property type="entry name" value="V-type ATP synthase subunit C"/>
    <property type="match status" value="1"/>
</dbReference>
<dbReference type="InterPro" id="IPR036079">
    <property type="entry name" value="ATPase_csu/dsu_sf"/>
</dbReference>
<evidence type="ECO:0008006" key="5">
    <source>
        <dbReference type="Google" id="ProtNLM"/>
    </source>
</evidence>
<evidence type="ECO:0000256" key="3">
    <source>
        <dbReference type="ARBA" id="ARBA00023065"/>
    </source>
</evidence>
<reference evidence="4" key="1">
    <citation type="journal article" date="2020" name="mSystems">
        <title>Genome- and Community-Level Interaction Insights into Carbon Utilization and Element Cycling Functions of Hydrothermarchaeota in Hydrothermal Sediment.</title>
        <authorList>
            <person name="Zhou Z."/>
            <person name="Liu Y."/>
            <person name="Xu W."/>
            <person name="Pan J."/>
            <person name="Luo Z.H."/>
            <person name="Li M."/>
        </authorList>
    </citation>
    <scope>NUCLEOTIDE SEQUENCE [LARGE SCALE GENOMIC DNA]</scope>
    <source>
        <strain evidence="4">SpSt-780</strain>
    </source>
</reference>
<dbReference type="Gene3D" id="1.10.132.50">
    <property type="entry name" value="ATP synthase (C/AC39) subunit, domain 3"/>
    <property type="match status" value="1"/>
</dbReference>
<protein>
    <recommendedName>
        <fullName evidence="5">V-type ATP synthase subunit C</fullName>
    </recommendedName>
</protein>
<dbReference type="InterPro" id="IPR050873">
    <property type="entry name" value="V-ATPase_V0D/AC39_subunit"/>
</dbReference>
<sequence length="336" mass="40410">MEKVLDRFPKRFIEDPEYAFALGRIRCLEVHILEHSDYDKMAKGDINDVLKVLTESDFSIDVNLLLKEETFEKVIDIHKRNIFKLMDELIYDERVRSFLRVENDFYNAKILLLEKIFETHIQELSGFGNIKPEVMKSIFAEEKYNLLPKEIMDAVQEGIRIYYEKKEKRYIDFVFDKSYLNYVSSSSYPPFLQDYFRMFSDIHNLITLIRIKYFEEDKNIIDYVFSDNGFIPFELLKNLYFVKLEEIPKEMIRWIYWKPLDEGTKYLKEKKSFVKLENLLNKLLFDYLETTKYQSLGPEPVIAFILKKLNEIKNVRLTILGKFYNVKGEEILERII</sequence>
<keyword evidence="2" id="KW-0813">Transport</keyword>
<keyword evidence="3" id="KW-0406">Ion transport</keyword>
<accession>A0A7C4UCN0</accession>
<dbReference type="PANTHER" id="PTHR38682">
    <property type="entry name" value="V-TYPE ATP SYNTHASE SUBUNIT C"/>
    <property type="match status" value="1"/>
</dbReference>
<evidence type="ECO:0000256" key="1">
    <source>
        <dbReference type="ARBA" id="ARBA00006709"/>
    </source>
</evidence>
<evidence type="ECO:0000313" key="4">
    <source>
        <dbReference type="EMBL" id="HGW91914.1"/>
    </source>
</evidence>
<proteinExistence type="inferred from homology"/>
<dbReference type="PANTHER" id="PTHR38682:SF1">
    <property type="entry name" value="V-TYPE ATP SYNTHASE SUBUNIT C"/>
    <property type="match status" value="1"/>
</dbReference>